<keyword evidence="1" id="KW-0315">Glutamine amidotransferase</keyword>
<evidence type="ECO:0000256" key="1">
    <source>
        <dbReference type="ARBA" id="ARBA00022962"/>
    </source>
</evidence>
<dbReference type="PRINTS" id="PR00099">
    <property type="entry name" value="CPSGATASE"/>
</dbReference>
<dbReference type="PRINTS" id="PR00096">
    <property type="entry name" value="GATASE"/>
</dbReference>
<dbReference type="EMBL" id="FLUN01000001">
    <property type="protein sequence ID" value="SBW09201.1"/>
    <property type="molecule type" value="Genomic_DNA"/>
</dbReference>
<dbReference type="GO" id="GO:0000162">
    <property type="term" value="P:L-tryptophan biosynthetic process"/>
    <property type="evidence" value="ECO:0007669"/>
    <property type="project" value="TreeGrafter"/>
</dbReference>
<dbReference type="InterPro" id="IPR006221">
    <property type="entry name" value="TrpG/PapA_dom"/>
</dbReference>
<dbReference type="NCBIfam" id="TIGR00566">
    <property type="entry name" value="trpG_papA"/>
    <property type="match status" value="1"/>
</dbReference>
<dbReference type="Gene3D" id="3.40.50.880">
    <property type="match status" value="1"/>
</dbReference>
<gene>
    <name evidence="3" type="primary">trpG</name>
    <name evidence="3" type="ORF">KL86CLO1_12602</name>
</gene>
<dbReference type="Pfam" id="PF00117">
    <property type="entry name" value="GATase"/>
    <property type="match status" value="1"/>
</dbReference>
<dbReference type="PROSITE" id="PS51273">
    <property type="entry name" value="GATASE_TYPE_1"/>
    <property type="match status" value="1"/>
</dbReference>
<evidence type="ECO:0000313" key="3">
    <source>
        <dbReference type="EMBL" id="SBW09201.1"/>
    </source>
</evidence>
<dbReference type="InterPro" id="IPR017926">
    <property type="entry name" value="GATASE"/>
</dbReference>
<proteinExistence type="predicted"/>
<organism evidence="3">
    <name type="scientific">uncultured Eubacteriales bacterium</name>
    <dbReference type="NCBI Taxonomy" id="172733"/>
    <lineage>
        <taxon>Bacteria</taxon>
        <taxon>Bacillati</taxon>
        <taxon>Bacillota</taxon>
        <taxon>Clostridia</taxon>
        <taxon>Eubacteriales</taxon>
        <taxon>environmental samples</taxon>
    </lineage>
</organism>
<keyword evidence="3" id="KW-0456">Lyase</keyword>
<dbReference type="SUPFAM" id="SSF52317">
    <property type="entry name" value="Class I glutamine amidotransferase-like"/>
    <property type="match status" value="1"/>
</dbReference>
<dbReference type="PANTHER" id="PTHR43418">
    <property type="entry name" value="MULTIFUNCTIONAL TRYPTOPHAN BIOSYNTHESIS PROTEIN-RELATED"/>
    <property type="match status" value="1"/>
</dbReference>
<dbReference type="PANTHER" id="PTHR43418:SF8">
    <property type="entry name" value="SYNTHASE COMPONENT II, PUTATIVE-RELATED"/>
    <property type="match status" value="1"/>
</dbReference>
<feature type="domain" description="Glutamine amidotransferase" evidence="2">
    <location>
        <begin position="3"/>
        <end position="188"/>
    </location>
</feature>
<dbReference type="FunFam" id="3.40.50.880:FF:000003">
    <property type="entry name" value="Anthranilate synthase component II"/>
    <property type="match status" value="1"/>
</dbReference>
<accession>A0A212KBY2</accession>
<name>A0A212KBY2_9FIRM</name>
<evidence type="ECO:0000259" key="2">
    <source>
        <dbReference type="Pfam" id="PF00117"/>
    </source>
</evidence>
<dbReference type="PRINTS" id="PR00097">
    <property type="entry name" value="ANTSNTHASEII"/>
</dbReference>
<dbReference type="EC" id="4.1.3.27" evidence="3"/>
<dbReference type="AlphaFoldDB" id="A0A212KBY2"/>
<reference evidence="3" key="1">
    <citation type="submission" date="2016-04" db="EMBL/GenBank/DDBJ databases">
        <authorList>
            <person name="Evans L.H."/>
            <person name="Alamgir A."/>
            <person name="Owens N."/>
            <person name="Weber N.D."/>
            <person name="Virtaneva K."/>
            <person name="Barbian K."/>
            <person name="Babar A."/>
            <person name="Rosenke K."/>
        </authorList>
    </citation>
    <scope>NUCLEOTIDE SEQUENCE</scope>
    <source>
        <strain evidence="3">86</strain>
    </source>
</reference>
<dbReference type="CDD" id="cd01743">
    <property type="entry name" value="GATase1_Anthranilate_Synthase"/>
    <property type="match status" value="1"/>
</dbReference>
<dbReference type="GO" id="GO:0005829">
    <property type="term" value="C:cytosol"/>
    <property type="evidence" value="ECO:0007669"/>
    <property type="project" value="TreeGrafter"/>
</dbReference>
<dbReference type="GO" id="GO:0004049">
    <property type="term" value="F:anthranilate synthase activity"/>
    <property type="evidence" value="ECO:0007669"/>
    <property type="project" value="UniProtKB-EC"/>
</dbReference>
<sequence length="190" mass="20606">MVLLVDNYDSFSYNLVQLVGSLGADIQVVRNDVLTVEQIAAKKPSHIILSPGPGYPKDAGICEPLVEQLGGQIPILGVCLGHQGICEVYGATVARAAKLMHGKQSTVRIDPTCPVFHGLPEEISVARYHSLAAMRNTLPPCLTVTASARDDTQEIMAVSHKEYPVFGLQFHPESILTPDGRTMMINFLKI</sequence>
<protein>
    <submittedName>
        <fullName evidence="3">Anthranilate synthase component II</fullName>
        <ecNumber evidence="3">4.1.3.27</ecNumber>
    </submittedName>
</protein>
<dbReference type="InterPro" id="IPR050472">
    <property type="entry name" value="Anth_synth/Amidotransfase"/>
</dbReference>
<dbReference type="InterPro" id="IPR029062">
    <property type="entry name" value="Class_I_gatase-like"/>
</dbReference>